<evidence type="ECO:0000313" key="2">
    <source>
        <dbReference type="EMBL" id="TJY38582.1"/>
    </source>
</evidence>
<sequence>MKQGDLVIRKSYGGDMLFRIAAFAGREAVLRGMEYRLLADAPVADLQTVRNPDELGQTKQVRIQANESLRRLREELIRQTERAGASPVTSERNQSYFELPGKVLHVDGDANYLKKSMQVYGQLRVPAEGIHCHESQMPELLLRLLPQVRPDIVVITGHDGVLKQREGWQHLGNYKNSLNFVHAVHVAREYERNRDSLVVIAGACQSHFEALLYAGANFASSPGRIMIHALDPVYVAVRTAFTSFRETINMSDVISHTISGMEGVGGIETMGRYRVGIPNLKKSPQNVNIV</sequence>
<evidence type="ECO:0000313" key="3">
    <source>
        <dbReference type="Proteomes" id="UP000309673"/>
    </source>
</evidence>
<keyword evidence="1" id="KW-0175">Coiled coil</keyword>
<dbReference type="AlphaFoldDB" id="A0A4U0F6Q1"/>
<dbReference type="EMBL" id="SUPK01000013">
    <property type="protein sequence ID" value="TJY38582.1"/>
    <property type="molecule type" value="Genomic_DNA"/>
</dbReference>
<protein>
    <submittedName>
        <fullName evidence="2">Sporulation peptidase YabG</fullName>
    </submittedName>
</protein>
<comment type="caution">
    <text evidence="2">The sequence shown here is derived from an EMBL/GenBank/DDBJ whole genome shotgun (WGS) entry which is preliminary data.</text>
</comment>
<gene>
    <name evidence="2" type="primary">yabG</name>
    <name evidence="2" type="ORF">E5161_20035</name>
</gene>
<dbReference type="NCBIfam" id="TIGR02855">
    <property type="entry name" value="spore_yabG"/>
    <property type="match status" value="1"/>
</dbReference>
<name>A0A4U0F6Q1_9BACL</name>
<reference evidence="2 3" key="1">
    <citation type="submission" date="2019-04" db="EMBL/GenBank/DDBJ databases">
        <title>Cohnella sp. nov., isolated from soil.</title>
        <authorList>
            <person name="Kim W."/>
        </authorList>
    </citation>
    <scope>NUCLEOTIDE SEQUENCE [LARGE SCALE GENOMIC DNA]</scope>
    <source>
        <strain evidence="2 3">CAU 1483</strain>
    </source>
</reference>
<keyword evidence="3" id="KW-1185">Reference proteome</keyword>
<dbReference type="PIRSF" id="PIRSF011575">
    <property type="entry name" value="YabG"/>
    <property type="match status" value="1"/>
</dbReference>
<dbReference type="RefSeq" id="WP_136779655.1">
    <property type="nucleotide sequence ID" value="NZ_SUPK01000013.1"/>
</dbReference>
<evidence type="ECO:0000256" key="1">
    <source>
        <dbReference type="SAM" id="Coils"/>
    </source>
</evidence>
<dbReference type="Pfam" id="PF05582">
    <property type="entry name" value="Peptidase_U57"/>
    <property type="match status" value="1"/>
</dbReference>
<dbReference type="OrthoDB" id="9785306at2"/>
<organism evidence="2 3">
    <name type="scientific">Cohnella pontilimi</name>
    <dbReference type="NCBI Taxonomy" id="2564100"/>
    <lineage>
        <taxon>Bacteria</taxon>
        <taxon>Bacillati</taxon>
        <taxon>Bacillota</taxon>
        <taxon>Bacilli</taxon>
        <taxon>Bacillales</taxon>
        <taxon>Paenibacillaceae</taxon>
        <taxon>Cohnella</taxon>
    </lineage>
</organism>
<dbReference type="InterPro" id="IPR008764">
    <property type="entry name" value="Peptidase_U57"/>
</dbReference>
<proteinExistence type="predicted"/>
<feature type="coiled-coil region" evidence="1">
    <location>
        <begin position="55"/>
        <end position="82"/>
    </location>
</feature>
<dbReference type="Proteomes" id="UP000309673">
    <property type="component" value="Unassembled WGS sequence"/>
</dbReference>
<accession>A0A4U0F6Q1</accession>